<evidence type="ECO:0000313" key="7">
    <source>
        <dbReference type="Proteomes" id="UP000192596"/>
    </source>
</evidence>
<evidence type="ECO:0000256" key="3">
    <source>
        <dbReference type="PROSITE-ProRule" id="PRU00475"/>
    </source>
</evidence>
<dbReference type="GO" id="GO:0031509">
    <property type="term" value="P:subtelomeric heterochromatin formation"/>
    <property type="evidence" value="ECO:0007669"/>
    <property type="project" value="TreeGrafter"/>
</dbReference>
<feature type="compositionally biased region" description="Pro residues" evidence="4">
    <location>
        <begin position="378"/>
        <end position="390"/>
    </location>
</feature>
<dbReference type="GO" id="GO:0000781">
    <property type="term" value="C:chromosome, telomeric region"/>
    <property type="evidence" value="ECO:0007669"/>
    <property type="project" value="GOC"/>
</dbReference>
<comment type="caution">
    <text evidence="6">The sequence shown here is derived from an EMBL/GenBank/DDBJ whole genome shotgun (WGS) entry which is preliminary data.</text>
</comment>
<dbReference type="Pfam" id="PF15613">
    <property type="entry name" value="WSD"/>
    <property type="match status" value="1"/>
</dbReference>
<feature type="region of interest" description="Disordered" evidence="4">
    <location>
        <begin position="358"/>
        <end position="390"/>
    </location>
</feature>
<feature type="compositionally biased region" description="Basic and acidic residues" evidence="4">
    <location>
        <begin position="745"/>
        <end position="775"/>
    </location>
</feature>
<dbReference type="PROSITE" id="PS51136">
    <property type="entry name" value="WAC"/>
    <property type="match status" value="1"/>
</dbReference>
<feature type="compositionally biased region" description="Polar residues" evidence="4">
    <location>
        <begin position="713"/>
        <end position="727"/>
    </location>
</feature>
<feature type="region of interest" description="Disordered" evidence="4">
    <location>
        <begin position="1"/>
        <end position="24"/>
    </location>
</feature>
<keyword evidence="7" id="KW-1185">Reference proteome</keyword>
<feature type="compositionally biased region" description="Basic and acidic residues" evidence="4">
    <location>
        <begin position="963"/>
        <end position="972"/>
    </location>
</feature>
<gene>
    <name evidence="6" type="ORF">B0A48_01933</name>
</gene>
<sequence>MHFREDHAGLYSHSQAPQNDYPRRAPTFALPSDLDFTAIAPLSNLDIANILQHAQQAPVLYKRKPVALIPHPPIVNDAAEVWVVDATGEVFTEYEKYLKRFVQPVDSVDVHANISPDTTIFIRQATHDTIPLLARLTSKQKKFTDAVNGKSGLTYADAIASENHSAEAIDDIFPRKLREPILRKVQFSTTSRMDELVNIIYDEFKHEYFPGEHVIVTLENSEAMPGLIREKARFPQIKGPDGQIQRHAFSRYFVRIEEINAEEAILDSKHLRRDRKVFTKLNLRAFLKKSLAREAWNGAPWLVNENLALRYRLPMEIPHHLMKEAQSLLKTHLPKPRQRRSIKNMTPEEQHQFRLEQQARGRQPNGHGPHLHGLQHAGPPPGYMLPSMPVRPPPPPVIKYPIEDTDISPKNNGVVRPPLKALPDIDMSTVGALLEVWNTLNVQAEVYVLDSFTFDDCVAAMRFQHADIKCELLEEMFCAVLKQLVTAQGTIEVELLRSLVLNEDETPDESTEATPNESKASTPAVDDVPARSTRSRLSQVENAQQATPEPLIPHKAKEVLQGFDWKSALAHREVEDGGWQMILLAVLYQLSRVPSQSESCDRVLAFLAPLDEPTSEDPKELVRTRFVQMDVGLRTAALQAITLLSVTTKTLKKFLEQCSEDQTDVRKKKLELQRERKTAIEELTNKERERSALAPVTLPPSPIVEIPADTDTVMDTTEGSIATNGAGSSEPEEDAPTANRSLRRSNNDRKRKRDEETARRNAEEQRRKQAAALEEKKKKQYAALVRDCELLKERIMDLEARIADCDDDLREADVQRTKLLGKDRFCNRYYWFERNGQPFGGLSSSSTSTRGYANGRIWVQGPDDLEREGFIDLPKDLQAVYRAHWGMTVPERREQEEGLTSLANAHEWGFYETPDELDSLIGWLDDRGEREKKLRREFFEWREKITTYMRAYKSYNDNEAARRLEAEEEPKKGIATRRQTQESEITAKERCMDWRNTMVMDEQKRLHSVNPVKKPTRKEAAAAAKATAPSAMIGRSGKPLTRQ</sequence>
<dbReference type="AlphaFoldDB" id="A0A1V8TQW0"/>
<dbReference type="STRING" id="1507870.A0A1V8TQW0"/>
<feature type="compositionally biased region" description="Basic and acidic residues" evidence="4">
    <location>
        <begin position="681"/>
        <end position="691"/>
    </location>
</feature>
<dbReference type="EMBL" id="NAJO01000003">
    <property type="protein sequence ID" value="OQO13704.1"/>
    <property type="molecule type" value="Genomic_DNA"/>
</dbReference>
<feature type="domain" description="WAC" evidence="5">
    <location>
        <begin position="118"/>
        <end position="220"/>
    </location>
</feature>
<evidence type="ECO:0000256" key="2">
    <source>
        <dbReference type="ARBA" id="ARBA00023242"/>
    </source>
</evidence>
<evidence type="ECO:0000259" key="5">
    <source>
        <dbReference type="PROSITE" id="PS51136"/>
    </source>
</evidence>
<dbReference type="GO" id="GO:0005634">
    <property type="term" value="C:nucleus"/>
    <property type="evidence" value="ECO:0007669"/>
    <property type="project" value="UniProtKB-SubCell"/>
</dbReference>
<feature type="region of interest" description="Disordered" evidence="4">
    <location>
        <begin position="1002"/>
        <end position="1043"/>
    </location>
</feature>
<dbReference type="InterPro" id="IPR028941">
    <property type="entry name" value="WHIM2_dom"/>
</dbReference>
<reference evidence="7" key="1">
    <citation type="submission" date="2017-03" db="EMBL/GenBank/DDBJ databases">
        <title>Genomes of endolithic fungi from Antarctica.</title>
        <authorList>
            <person name="Coleine C."/>
            <person name="Masonjones S."/>
            <person name="Stajich J.E."/>
        </authorList>
    </citation>
    <scope>NUCLEOTIDE SEQUENCE [LARGE SCALE GENOMIC DNA]</scope>
    <source>
        <strain evidence="7">CCFEE 5527</strain>
    </source>
</reference>
<dbReference type="Proteomes" id="UP000192596">
    <property type="component" value="Unassembled WGS sequence"/>
</dbReference>
<accession>A0A1V8TQW0</accession>
<proteinExistence type="predicted"/>
<feature type="region of interest" description="Disordered" evidence="4">
    <location>
        <begin position="504"/>
        <end position="551"/>
    </location>
</feature>
<feature type="compositionally biased region" description="Polar residues" evidence="4">
    <location>
        <begin position="512"/>
        <end position="521"/>
    </location>
</feature>
<name>A0A1V8TQW0_9PEZI</name>
<evidence type="ECO:0000256" key="4">
    <source>
        <dbReference type="SAM" id="MobiDB-lite"/>
    </source>
</evidence>
<organism evidence="6 7">
    <name type="scientific">Cryoendolithus antarcticus</name>
    <dbReference type="NCBI Taxonomy" id="1507870"/>
    <lineage>
        <taxon>Eukaryota</taxon>
        <taxon>Fungi</taxon>
        <taxon>Dikarya</taxon>
        <taxon>Ascomycota</taxon>
        <taxon>Pezizomycotina</taxon>
        <taxon>Dothideomycetes</taxon>
        <taxon>Dothideomycetidae</taxon>
        <taxon>Cladosporiales</taxon>
        <taxon>Cladosporiaceae</taxon>
        <taxon>Cryoendolithus</taxon>
    </lineage>
</organism>
<feature type="region of interest" description="Disordered" evidence="4">
    <location>
        <begin position="963"/>
        <end position="984"/>
    </location>
</feature>
<dbReference type="Pfam" id="PF10537">
    <property type="entry name" value="WAC_Acf1_DNA_bd"/>
    <property type="match status" value="1"/>
</dbReference>
<dbReference type="GO" id="GO:0000785">
    <property type="term" value="C:chromatin"/>
    <property type="evidence" value="ECO:0007669"/>
    <property type="project" value="UniProtKB-ARBA"/>
</dbReference>
<dbReference type="InParanoid" id="A0A1V8TQW0"/>
<dbReference type="InterPro" id="IPR018501">
    <property type="entry name" value="DDT_dom"/>
</dbReference>
<dbReference type="FunCoup" id="A0A1V8TQW0">
    <property type="interactions" value="417"/>
</dbReference>
<dbReference type="InterPro" id="IPR013136">
    <property type="entry name" value="WSTF_Acf1_Cbp146"/>
</dbReference>
<comment type="subcellular location">
    <subcellularLocation>
        <location evidence="1 3">Nucleus</location>
    </subcellularLocation>
</comment>
<keyword evidence="2 3" id="KW-0539">Nucleus</keyword>
<dbReference type="OrthoDB" id="332390at2759"/>
<feature type="compositionally biased region" description="Polar residues" evidence="4">
    <location>
        <begin position="535"/>
        <end position="547"/>
    </location>
</feature>
<evidence type="ECO:0000256" key="1">
    <source>
        <dbReference type="ARBA" id="ARBA00004123"/>
    </source>
</evidence>
<dbReference type="PANTHER" id="PTHR32075">
    <property type="entry name" value="ISWI CHROMATIN-REMODELING COMPLEX SUBUNIT YPL216W-RELATED"/>
    <property type="match status" value="1"/>
</dbReference>
<protein>
    <recommendedName>
        <fullName evidence="5">WAC domain-containing protein</fullName>
    </recommendedName>
</protein>
<dbReference type="PANTHER" id="PTHR32075:SF6">
    <property type="entry name" value="ISWI CHROMATIN-REMODELING COMPLEX SUBUNIT YPL216W-RELATED"/>
    <property type="match status" value="1"/>
</dbReference>
<feature type="compositionally biased region" description="Low complexity" evidence="4">
    <location>
        <begin position="1021"/>
        <end position="1031"/>
    </location>
</feature>
<dbReference type="Pfam" id="PF02791">
    <property type="entry name" value="DDT"/>
    <property type="match status" value="1"/>
</dbReference>
<feature type="region of interest" description="Disordered" evidence="4">
    <location>
        <begin position="681"/>
        <end position="775"/>
    </location>
</feature>
<evidence type="ECO:0000313" key="6">
    <source>
        <dbReference type="EMBL" id="OQO13704.1"/>
    </source>
</evidence>